<dbReference type="Gene3D" id="3.30.420.10">
    <property type="entry name" value="Ribonuclease H-like superfamily/Ribonuclease H"/>
    <property type="match status" value="1"/>
</dbReference>
<feature type="domain" description="Integrase catalytic" evidence="1">
    <location>
        <begin position="9"/>
        <end position="92"/>
    </location>
</feature>
<evidence type="ECO:0000313" key="2">
    <source>
        <dbReference type="EMBL" id="OXU16381.1"/>
    </source>
</evidence>
<dbReference type="InterPro" id="IPR036397">
    <property type="entry name" value="RNaseH_sf"/>
</dbReference>
<dbReference type="EMBL" id="NNAY01006513">
    <property type="protein sequence ID" value="OXU16381.1"/>
    <property type="molecule type" value="Genomic_DNA"/>
</dbReference>
<dbReference type="GO" id="GO:0015074">
    <property type="term" value="P:DNA integration"/>
    <property type="evidence" value="ECO:0007669"/>
    <property type="project" value="InterPro"/>
</dbReference>
<accession>A0A232EDF0</accession>
<dbReference type="STRING" id="543379.A0A232EDF0"/>
<evidence type="ECO:0000259" key="1">
    <source>
        <dbReference type="PROSITE" id="PS50994"/>
    </source>
</evidence>
<evidence type="ECO:0000313" key="3">
    <source>
        <dbReference type="Proteomes" id="UP000215335"/>
    </source>
</evidence>
<dbReference type="InterPro" id="IPR001584">
    <property type="entry name" value="Integrase_cat-core"/>
</dbReference>
<dbReference type="Proteomes" id="UP000215335">
    <property type="component" value="Unassembled WGS sequence"/>
</dbReference>
<dbReference type="SUPFAM" id="SSF53098">
    <property type="entry name" value="Ribonuclease H-like"/>
    <property type="match status" value="1"/>
</dbReference>
<gene>
    <name evidence="2" type="ORF">TSAR_000083</name>
</gene>
<protein>
    <recommendedName>
        <fullName evidence="1">Integrase catalytic domain-containing protein</fullName>
    </recommendedName>
</protein>
<dbReference type="GO" id="GO:0003676">
    <property type="term" value="F:nucleic acid binding"/>
    <property type="evidence" value="ECO:0007669"/>
    <property type="project" value="InterPro"/>
</dbReference>
<organism evidence="2 3">
    <name type="scientific">Trichomalopsis sarcophagae</name>
    <dbReference type="NCBI Taxonomy" id="543379"/>
    <lineage>
        <taxon>Eukaryota</taxon>
        <taxon>Metazoa</taxon>
        <taxon>Ecdysozoa</taxon>
        <taxon>Arthropoda</taxon>
        <taxon>Hexapoda</taxon>
        <taxon>Insecta</taxon>
        <taxon>Pterygota</taxon>
        <taxon>Neoptera</taxon>
        <taxon>Endopterygota</taxon>
        <taxon>Hymenoptera</taxon>
        <taxon>Apocrita</taxon>
        <taxon>Proctotrupomorpha</taxon>
        <taxon>Chalcidoidea</taxon>
        <taxon>Pteromalidae</taxon>
        <taxon>Pteromalinae</taxon>
        <taxon>Trichomalopsis</taxon>
    </lineage>
</organism>
<dbReference type="OrthoDB" id="6776074at2759"/>
<dbReference type="InterPro" id="IPR012337">
    <property type="entry name" value="RNaseH-like_sf"/>
</dbReference>
<reference evidence="2 3" key="1">
    <citation type="journal article" date="2017" name="Curr. Biol.">
        <title>The Evolution of Venom by Co-option of Single-Copy Genes.</title>
        <authorList>
            <person name="Martinson E.O."/>
            <person name="Mrinalini"/>
            <person name="Kelkar Y.D."/>
            <person name="Chang C.H."/>
            <person name="Werren J.H."/>
        </authorList>
    </citation>
    <scope>NUCLEOTIDE SEQUENCE [LARGE SCALE GENOMIC DNA]</scope>
    <source>
        <strain evidence="2 3">Alberta</strain>
        <tissue evidence="2">Whole body</tissue>
    </source>
</reference>
<name>A0A232EDF0_9HYME</name>
<proteinExistence type="predicted"/>
<sequence>MEGGYQFLKSSKPNELVSVDFFGPLPRSIGGVQYIFVVQDVFSKLITLYPIKRATTKICLIKLTQNYFDKVGKPERILSDHVTKVFRNLQDQ</sequence>
<dbReference type="AlphaFoldDB" id="A0A232EDF0"/>
<keyword evidence="3" id="KW-1185">Reference proteome</keyword>
<dbReference type="PROSITE" id="PS50994">
    <property type="entry name" value="INTEGRASE"/>
    <property type="match status" value="1"/>
</dbReference>
<comment type="caution">
    <text evidence="2">The sequence shown here is derived from an EMBL/GenBank/DDBJ whole genome shotgun (WGS) entry which is preliminary data.</text>
</comment>